<dbReference type="Gene3D" id="1.10.287.110">
    <property type="entry name" value="DnaJ domain"/>
    <property type="match status" value="1"/>
</dbReference>
<evidence type="ECO:0000313" key="4">
    <source>
        <dbReference type="EMBL" id="CCC94297.1"/>
    </source>
</evidence>
<dbReference type="InterPro" id="IPR036869">
    <property type="entry name" value="J_dom_sf"/>
</dbReference>
<dbReference type="PANTHER" id="PTHR44272:SF3">
    <property type="entry name" value="J DOMAIN-CONTAINING PROTEIN"/>
    <property type="match status" value="1"/>
</dbReference>
<dbReference type="VEuPathDB" id="TriTrypDB:TcIL3000_10_10760"/>
<dbReference type="SMART" id="SM00271">
    <property type="entry name" value="DnaJ"/>
    <property type="match status" value="1"/>
</dbReference>
<dbReference type="Pfam" id="PF00226">
    <property type="entry name" value="DnaJ"/>
    <property type="match status" value="1"/>
</dbReference>
<feature type="compositionally biased region" description="Basic and acidic residues" evidence="2">
    <location>
        <begin position="392"/>
        <end position="405"/>
    </location>
</feature>
<dbReference type="AlphaFoldDB" id="G0UY30"/>
<reference evidence="4" key="1">
    <citation type="journal article" date="2012" name="Proc. Natl. Acad. Sci. U.S.A.">
        <title>Antigenic diversity is generated by distinct evolutionary mechanisms in African trypanosome species.</title>
        <authorList>
            <person name="Jackson A.P."/>
            <person name="Berry A."/>
            <person name="Aslett M."/>
            <person name="Allison H.C."/>
            <person name="Burton P."/>
            <person name="Vavrova-Anderson J."/>
            <person name="Brown R."/>
            <person name="Browne H."/>
            <person name="Corton N."/>
            <person name="Hauser H."/>
            <person name="Gamble J."/>
            <person name="Gilderthorp R."/>
            <person name="Marcello L."/>
            <person name="McQuillan J."/>
            <person name="Otto T.D."/>
            <person name="Quail M.A."/>
            <person name="Sanders M.J."/>
            <person name="van Tonder A."/>
            <person name="Ginger M.L."/>
            <person name="Field M.C."/>
            <person name="Barry J.D."/>
            <person name="Hertz-Fowler C."/>
            <person name="Berriman M."/>
        </authorList>
    </citation>
    <scope>NUCLEOTIDE SEQUENCE</scope>
    <source>
        <strain evidence="4">IL3000</strain>
    </source>
</reference>
<dbReference type="InterPro" id="IPR052812">
    <property type="entry name" value="Plant_DnaJ_domain"/>
</dbReference>
<feature type="coiled-coil region" evidence="1">
    <location>
        <begin position="153"/>
        <end position="192"/>
    </location>
</feature>
<evidence type="ECO:0000256" key="2">
    <source>
        <dbReference type="SAM" id="MobiDB-lite"/>
    </source>
</evidence>
<gene>
    <name evidence="4" type="ORF">TCIL3000_10_10760</name>
</gene>
<feature type="compositionally biased region" description="Polar residues" evidence="2">
    <location>
        <begin position="586"/>
        <end position="601"/>
    </location>
</feature>
<dbReference type="PROSITE" id="PS50076">
    <property type="entry name" value="DNAJ_2"/>
    <property type="match status" value="1"/>
</dbReference>
<proteinExistence type="predicted"/>
<dbReference type="PROSITE" id="PS00636">
    <property type="entry name" value="DNAJ_1"/>
    <property type="match status" value="1"/>
</dbReference>
<feature type="region of interest" description="Disordered" evidence="2">
    <location>
        <begin position="254"/>
        <end position="273"/>
    </location>
</feature>
<evidence type="ECO:0000256" key="1">
    <source>
        <dbReference type="SAM" id="Coils"/>
    </source>
</evidence>
<feature type="region of interest" description="Disordered" evidence="2">
    <location>
        <begin position="533"/>
        <end position="638"/>
    </location>
</feature>
<dbReference type="EMBL" id="HE575323">
    <property type="protein sequence ID" value="CCC94297.1"/>
    <property type="molecule type" value="Genomic_DNA"/>
</dbReference>
<dbReference type="InterPro" id="IPR001623">
    <property type="entry name" value="DnaJ_domain"/>
</dbReference>
<feature type="region of interest" description="Disordered" evidence="2">
    <location>
        <begin position="204"/>
        <end position="235"/>
    </location>
</feature>
<name>G0UY30_TRYCI</name>
<feature type="compositionally biased region" description="Polar residues" evidence="2">
    <location>
        <begin position="206"/>
        <end position="222"/>
    </location>
</feature>
<dbReference type="PANTHER" id="PTHR44272">
    <property type="entry name" value="DNAJ DOMAIN (PROKARYOTIC HEAT SHOCK PROTEIN)"/>
    <property type="match status" value="1"/>
</dbReference>
<feature type="compositionally biased region" description="Basic and acidic residues" evidence="2">
    <location>
        <begin position="136"/>
        <end position="147"/>
    </location>
</feature>
<feature type="region of interest" description="Disordered" evidence="2">
    <location>
        <begin position="123"/>
        <end position="147"/>
    </location>
</feature>
<feature type="compositionally biased region" description="Polar residues" evidence="2">
    <location>
        <begin position="621"/>
        <end position="638"/>
    </location>
</feature>
<dbReference type="InterPro" id="IPR018253">
    <property type="entry name" value="DnaJ_domain_CS"/>
</dbReference>
<sequence>MQCDLERTKRLYQALELPNFSSIEEVRRSYKALALKYHPDKNLHDPSAIEKFRRVCLAYDILSNDAKKQKYDLTLRRYQSVCAGSFASGGRTPRSVGRDDAVPAHCATSSIFEELNTYALRKAERPGRRAPSISTPREDRPSHYTKEQRNFFKKREREHQAELRKRCEQEKREQLEKEREAILKEQMKREETQHVLQLHRAINSARRAQSSRLNRSTPVRASTENDSRVPTRQSVARNVTVSAIRRRRSLLSSSRTRCSSVDPQGSEDGVQSQASFLDGVRRKLRRSVDVDTIRRAPSVGVQPHRIDLIEDECKAREALEAAACVQLSLLRAQAEEAWERAFFMKRSDFALENLFLLEREKVRPSFVNTQEFNAKRHNGGLAAQRYDMDLTHSRAPQREDSKVTRSDSTLNNESVGASYRRKFHSSQDQTATDGLPWSQREEICAEEQLLRSTLFVLFCEVKLRYGIQEEERANAMQIIRRRAQERHGAYLKCEEERRLLLAERKANAVVITSLKSEVHRLQRFLKSLSIEVPDEREQASTPTVPTPTANYPVATKPGTTHQPRAGPSGLHGAEGDAPRRSKHGSFSRTSSSVCNGFNLSLKTPLARRGASPRVPAGRPSRATSAQKLLSSKATKLFN</sequence>
<feature type="region of interest" description="Disordered" evidence="2">
    <location>
        <begin position="392"/>
        <end position="412"/>
    </location>
</feature>
<dbReference type="CDD" id="cd06257">
    <property type="entry name" value="DnaJ"/>
    <property type="match status" value="1"/>
</dbReference>
<accession>G0UY30</accession>
<keyword evidence="1" id="KW-0175">Coiled coil</keyword>
<evidence type="ECO:0000259" key="3">
    <source>
        <dbReference type="PROSITE" id="PS50076"/>
    </source>
</evidence>
<dbReference type="PRINTS" id="PR00625">
    <property type="entry name" value="JDOMAIN"/>
</dbReference>
<feature type="domain" description="J" evidence="3">
    <location>
        <begin position="10"/>
        <end position="75"/>
    </location>
</feature>
<protein>
    <submittedName>
        <fullName evidence="4">Putative chaperone protein DNAj</fullName>
    </submittedName>
</protein>
<organism evidence="4">
    <name type="scientific">Trypanosoma congolense (strain IL3000)</name>
    <dbReference type="NCBI Taxonomy" id="1068625"/>
    <lineage>
        <taxon>Eukaryota</taxon>
        <taxon>Discoba</taxon>
        <taxon>Euglenozoa</taxon>
        <taxon>Kinetoplastea</taxon>
        <taxon>Metakinetoplastina</taxon>
        <taxon>Trypanosomatida</taxon>
        <taxon>Trypanosomatidae</taxon>
        <taxon>Trypanosoma</taxon>
        <taxon>Nannomonas</taxon>
    </lineage>
</organism>
<feature type="compositionally biased region" description="Polar residues" evidence="2">
    <location>
        <begin position="539"/>
        <end position="549"/>
    </location>
</feature>
<dbReference type="SUPFAM" id="SSF46565">
    <property type="entry name" value="Chaperone J-domain"/>
    <property type="match status" value="1"/>
</dbReference>